<dbReference type="GO" id="GO:0005634">
    <property type="term" value="C:nucleus"/>
    <property type="evidence" value="ECO:0007669"/>
    <property type="project" value="UniProtKB-SubCell"/>
</dbReference>
<feature type="domain" description="Myb-like" evidence="8">
    <location>
        <begin position="86"/>
        <end position="136"/>
    </location>
</feature>
<dbReference type="PROSITE" id="PS51294">
    <property type="entry name" value="HTH_MYB"/>
    <property type="match status" value="2"/>
</dbReference>
<comment type="subcellular location">
    <subcellularLocation>
        <location evidence="1">Nucleus</location>
    </subcellularLocation>
</comment>
<organism evidence="10 11">
    <name type="scientific">Cucurbita moschata</name>
    <name type="common">Winter crookneck squash</name>
    <name type="synonym">Cucurbita pepo var. moschata</name>
    <dbReference type="NCBI Taxonomy" id="3662"/>
    <lineage>
        <taxon>Eukaryota</taxon>
        <taxon>Viridiplantae</taxon>
        <taxon>Streptophyta</taxon>
        <taxon>Embryophyta</taxon>
        <taxon>Tracheophyta</taxon>
        <taxon>Spermatophyta</taxon>
        <taxon>Magnoliopsida</taxon>
        <taxon>eudicotyledons</taxon>
        <taxon>Gunneridae</taxon>
        <taxon>Pentapetalae</taxon>
        <taxon>rosids</taxon>
        <taxon>fabids</taxon>
        <taxon>Cucurbitales</taxon>
        <taxon>Cucurbitaceae</taxon>
        <taxon>Cucurbiteae</taxon>
        <taxon>Cucurbita</taxon>
    </lineage>
</organism>
<keyword evidence="10" id="KW-1185">Reference proteome</keyword>
<keyword evidence="5" id="KW-0804">Transcription</keyword>
<evidence type="ECO:0000313" key="11">
    <source>
        <dbReference type="RefSeq" id="XP_022926469.1"/>
    </source>
</evidence>
<feature type="compositionally biased region" description="Low complexity" evidence="7">
    <location>
        <begin position="171"/>
        <end position="180"/>
    </location>
</feature>
<dbReference type="KEGG" id="cmos:111433607"/>
<evidence type="ECO:0000256" key="3">
    <source>
        <dbReference type="ARBA" id="ARBA00023015"/>
    </source>
</evidence>
<dbReference type="InterPro" id="IPR009057">
    <property type="entry name" value="Homeodomain-like_sf"/>
</dbReference>
<proteinExistence type="predicted"/>
<dbReference type="GO" id="GO:0043565">
    <property type="term" value="F:sequence-specific DNA binding"/>
    <property type="evidence" value="ECO:0007669"/>
    <property type="project" value="InterPro"/>
</dbReference>
<feature type="region of interest" description="Disordered" evidence="7">
    <location>
        <begin position="1"/>
        <end position="38"/>
    </location>
</feature>
<dbReference type="Gene3D" id="1.10.10.60">
    <property type="entry name" value="Homeodomain-like"/>
    <property type="match status" value="2"/>
</dbReference>
<feature type="compositionally biased region" description="Low complexity" evidence="7">
    <location>
        <begin position="13"/>
        <end position="27"/>
    </location>
</feature>
<dbReference type="RefSeq" id="XP_022926469.1">
    <property type="nucleotide sequence ID" value="XM_023070701.1"/>
</dbReference>
<dbReference type="InterPro" id="IPR044676">
    <property type="entry name" value="EOBI/EOBII-like_plant"/>
</dbReference>
<dbReference type="SMART" id="SM00717">
    <property type="entry name" value="SANT"/>
    <property type="match status" value="2"/>
</dbReference>
<dbReference type="FunFam" id="1.10.10.60:FF:000011">
    <property type="entry name" value="Myb transcription factor"/>
    <property type="match status" value="1"/>
</dbReference>
<evidence type="ECO:0000259" key="8">
    <source>
        <dbReference type="PROSITE" id="PS50090"/>
    </source>
</evidence>
<keyword evidence="4" id="KW-0238">DNA-binding</keyword>
<feature type="domain" description="HTH myb-type" evidence="9">
    <location>
        <begin position="86"/>
        <end position="140"/>
    </location>
</feature>
<dbReference type="Proteomes" id="UP000504609">
    <property type="component" value="Unplaced"/>
</dbReference>
<dbReference type="PANTHER" id="PTHR45675">
    <property type="entry name" value="MYB TRANSCRIPTION FACTOR-RELATED-RELATED"/>
    <property type="match status" value="1"/>
</dbReference>
<feature type="domain" description="Myb-like" evidence="8">
    <location>
        <begin position="33"/>
        <end position="85"/>
    </location>
</feature>
<evidence type="ECO:0000313" key="10">
    <source>
        <dbReference type="Proteomes" id="UP000504609"/>
    </source>
</evidence>
<dbReference type="PANTHER" id="PTHR45675:SF117">
    <property type="entry name" value="MYB-RELATED PROTEIN MYBAS2-LIKE"/>
    <property type="match status" value="1"/>
</dbReference>
<evidence type="ECO:0000259" key="9">
    <source>
        <dbReference type="PROSITE" id="PS51294"/>
    </source>
</evidence>
<sequence>MRGCSLMASPCKSQSQSQSQSSSCSSSVVEDTQNGLRRGPWTVDEDSLLVHSISVHGEGRWNLLAIRSGLRRTGKSCRLRWLNYLKPDVKRGNLSPQEQLLILDLHSRWGNRWSKIAQHLPGRTDNEIKNYWRTRVQKQAKLLNIDTNSSEFKEIINRFWIPRLVQQINESSNSPSSSFSSPPPPPNMPPARPASQLSDADTLPAADGKRRHFDTEQNSTSSESMDISQVSDPFSDVPSWNHGSEMTAADFQYPIGDSRSPLTGWVDDDDSFGGCLWNFDGLWQF</sequence>
<evidence type="ECO:0000256" key="6">
    <source>
        <dbReference type="ARBA" id="ARBA00023242"/>
    </source>
</evidence>
<protein>
    <submittedName>
        <fullName evidence="11">Transcription factor JAMYB-like</fullName>
    </submittedName>
</protein>
<dbReference type="GO" id="GO:0003700">
    <property type="term" value="F:DNA-binding transcription factor activity"/>
    <property type="evidence" value="ECO:0007669"/>
    <property type="project" value="InterPro"/>
</dbReference>
<evidence type="ECO:0000256" key="1">
    <source>
        <dbReference type="ARBA" id="ARBA00004123"/>
    </source>
</evidence>
<dbReference type="SUPFAM" id="SSF46689">
    <property type="entry name" value="Homeodomain-like"/>
    <property type="match status" value="1"/>
</dbReference>
<evidence type="ECO:0000256" key="7">
    <source>
        <dbReference type="SAM" id="MobiDB-lite"/>
    </source>
</evidence>
<dbReference type="AlphaFoldDB" id="A0A6J1EF71"/>
<keyword evidence="3" id="KW-0805">Transcription regulation</keyword>
<feature type="region of interest" description="Disordered" evidence="7">
    <location>
        <begin position="171"/>
        <end position="236"/>
    </location>
</feature>
<reference evidence="11" key="1">
    <citation type="submission" date="2025-08" db="UniProtKB">
        <authorList>
            <consortium name="RefSeq"/>
        </authorList>
    </citation>
    <scope>IDENTIFICATION</scope>
    <source>
        <tissue evidence="11">Young leaves</tissue>
    </source>
</reference>
<feature type="domain" description="HTH myb-type" evidence="9">
    <location>
        <begin position="33"/>
        <end position="85"/>
    </location>
</feature>
<dbReference type="InterPro" id="IPR001005">
    <property type="entry name" value="SANT/Myb"/>
</dbReference>
<evidence type="ECO:0000256" key="2">
    <source>
        <dbReference type="ARBA" id="ARBA00022737"/>
    </source>
</evidence>
<evidence type="ECO:0000256" key="4">
    <source>
        <dbReference type="ARBA" id="ARBA00023125"/>
    </source>
</evidence>
<dbReference type="Pfam" id="PF00249">
    <property type="entry name" value="Myb_DNA-binding"/>
    <property type="match status" value="2"/>
</dbReference>
<gene>
    <name evidence="11" type="primary">LOC111433607</name>
</gene>
<accession>A0A6J1EF71</accession>
<keyword evidence="6" id="KW-0539">Nucleus</keyword>
<dbReference type="InterPro" id="IPR017930">
    <property type="entry name" value="Myb_dom"/>
</dbReference>
<evidence type="ECO:0000256" key="5">
    <source>
        <dbReference type="ARBA" id="ARBA00023163"/>
    </source>
</evidence>
<dbReference type="FunFam" id="1.10.10.60:FF:000107">
    <property type="entry name" value="MYB transcription factor"/>
    <property type="match status" value="1"/>
</dbReference>
<keyword evidence="2" id="KW-0677">Repeat</keyword>
<feature type="compositionally biased region" description="Pro residues" evidence="7">
    <location>
        <begin position="181"/>
        <end position="192"/>
    </location>
</feature>
<feature type="compositionally biased region" description="Polar residues" evidence="7">
    <location>
        <begin position="216"/>
        <end position="232"/>
    </location>
</feature>
<dbReference type="PROSITE" id="PS50090">
    <property type="entry name" value="MYB_LIKE"/>
    <property type="match status" value="2"/>
</dbReference>
<name>A0A6J1EF71_CUCMO</name>
<dbReference type="GeneID" id="111433607"/>
<dbReference type="CDD" id="cd00167">
    <property type="entry name" value="SANT"/>
    <property type="match status" value="2"/>
</dbReference>